<evidence type="ECO:0000313" key="4">
    <source>
        <dbReference type="EMBL" id="SDX04879.1"/>
    </source>
</evidence>
<dbReference type="PANTHER" id="PTHR30273">
    <property type="entry name" value="PERIPLASMIC SIGNAL SENSOR AND SIGMA FACTOR ACTIVATOR FECR-RELATED"/>
    <property type="match status" value="1"/>
</dbReference>
<evidence type="ECO:0000313" key="5">
    <source>
        <dbReference type="Proteomes" id="UP000198569"/>
    </source>
</evidence>
<evidence type="ECO:0000259" key="3">
    <source>
        <dbReference type="Pfam" id="PF16344"/>
    </source>
</evidence>
<keyword evidence="1" id="KW-0472">Membrane</keyword>
<keyword evidence="5" id="KW-1185">Reference proteome</keyword>
<feature type="domain" description="Protein FecR C-terminal" evidence="3">
    <location>
        <begin position="250"/>
        <end position="316"/>
    </location>
</feature>
<organism evidence="4 5">
    <name type="scientific">Flavobacterium degerlachei</name>
    <dbReference type="NCBI Taxonomy" id="229203"/>
    <lineage>
        <taxon>Bacteria</taxon>
        <taxon>Pseudomonadati</taxon>
        <taxon>Bacteroidota</taxon>
        <taxon>Flavobacteriia</taxon>
        <taxon>Flavobacteriales</taxon>
        <taxon>Flavobacteriaceae</taxon>
        <taxon>Flavobacterium</taxon>
    </lineage>
</organism>
<dbReference type="InterPro" id="IPR006860">
    <property type="entry name" value="FecR"/>
</dbReference>
<protein>
    <submittedName>
        <fullName evidence="4">FecR family protein</fullName>
    </submittedName>
</protein>
<dbReference type="PIRSF" id="PIRSF018266">
    <property type="entry name" value="FecR"/>
    <property type="match status" value="1"/>
</dbReference>
<dbReference type="Pfam" id="PF04773">
    <property type="entry name" value="FecR"/>
    <property type="match status" value="1"/>
</dbReference>
<accession>A0A1H2YK03</accession>
<dbReference type="STRING" id="229203.SAMN05444338_106209"/>
<sequence>MKESDLIQFITKKGNSEFDQEVISWINASSENQAFFSKIKAEHLLATIDDNLENINPEKQFDAFLNKKSKNNRRLFLRIASVIMIPLLLTTYFFYSDSLDNSNPTQFTSYAASAKEQKQITLADGTIVWLNAESKIVVSDKYNNTERRISLYGEAFFDVVKNKNKPFIVETASGIKVKVLGTTFNVKSYSSEKNVETTLVTGKVELYDQKEITPLLTLRPKQKATFSKKEKQLSVAEVSTENITSWKSGKLIFDKTPLAEFALNIERWYGVKVIIASNSFKDYAFSGEIDRNNTIEDIIKILKVSSNLNCSFNNTTNTLLINSK</sequence>
<proteinExistence type="predicted"/>
<dbReference type="InterPro" id="IPR032508">
    <property type="entry name" value="FecR_C"/>
</dbReference>
<dbReference type="Proteomes" id="UP000198569">
    <property type="component" value="Unassembled WGS sequence"/>
</dbReference>
<dbReference type="EMBL" id="FNMV01000006">
    <property type="protein sequence ID" value="SDX04879.1"/>
    <property type="molecule type" value="Genomic_DNA"/>
</dbReference>
<dbReference type="OrthoDB" id="649666at2"/>
<dbReference type="Gene3D" id="2.60.120.1440">
    <property type="match status" value="1"/>
</dbReference>
<dbReference type="Pfam" id="PF16344">
    <property type="entry name" value="FecR_C"/>
    <property type="match status" value="1"/>
</dbReference>
<dbReference type="PANTHER" id="PTHR30273:SF2">
    <property type="entry name" value="PROTEIN FECR"/>
    <property type="match status" value="1"/>
</dbReference>
<dbReference type="Gene3D" id="3.55.50.30">
    <property type="match status" value="1"/>
</dbReference>
<dbReference type="AlphaFoldDB" id="A0A1H2YK03"/>
<gene>
    <name evidence="4" type="ORF">SAMN05444338_106209</name>
</gene>
<name>A0A1H2YK03_9FLAO</name>
<dbReference type="RefSeq" id="WP_091431644.1">
    <property type="nucleotide sequence ID" value="NZ_FNMV01000006.1"/>
</dbReference>
<evidence type="ECO:0000259" key="2">
    <source>
        <dbReference type="Pfam" id="PF04773"/>
    </source>
</evidence>
<evidence type="ECO:0000256" key="1">
    <source>
        <dbReference type="SAM" id="Phobius"/>
    </source>
</evidence>
<dbReference type="GO" id="GO:0016989">
    <property type="term" value="F:sigma factor antagonist activity"/>
    <property type="evidence" value="ECO:0007669"/>
    <property type="project" value="TreeGrafter"/>
</dbReference>
<dbReference type="InterPro" id="IPR012373">
    <property type="entry name" value="Ferrdict_sens_TM"/>
</dbReference>
<reference evidence="5" key="1">
    <citation type="submission" date="2016-10" db="EMBL/GenBank/DDBJ databases">
        <authorList>
            <person name="Varghese N."/>
            <person name="Submissions S."/>
        </authorList>
    </citation>
    <scope>NUCLEOTIDE SEQUENCE [LARGE SCALE GENOMIC DNA]</scope>
    <source>
        <strain evidence="5">DSM 15718</strain>
    </source>
</reference>
<feature type="transmembrane region" description="Helical" evidence="1">
    <location>
        <begin position="75"/>
        <end position="95"/>
    </location>
</feature>
<keyword evidence="1" id="KW-0812">Transmembrane</keyword>
<feature type="domain" description="FecR protein" evidence="2">
    <location>
        <begin position="110"/>
        <end position="205"/>
    </location>
</feature>
<keyword evidence="1" id="KW-1133">Transmembrane helix</keyword>